<accession>A0A1C6TAE7</accession>
<evidence type="ECO:0000256" key="1">
    <source>
        <dbReference type="SAM" id="MobiDB-lite"/>
    </source>
</evidence>
<reference evidence="3" key="1">
    <citation type="submission" date="2016-06" db="EMBL/GenBank/DDBJ databases">
        <authorList>
            <person name="Varghese N."/>
            <person name="Submissions Spin"/>
        </authorList>
    </citation>
    <scope>NUCLEOTIDE SEQUENCE [LARGE SCALE GENOMIC DNA]</scope>
    <source>
        <strain evidence="3">DSM 43817</strain>
    </source>
</reference>
<evidence type="ECO:0000313" key="3">
    <source>
        <dbReference type="Proteomes" id="UP000198959"/>
    </source>
</evidence>
<sequence>MTIDNDAASRFQGRTRRRLVPREQLAADYLTVYGSVAVAEYALAVRDVVEGCPGIGPVDTWRRLANRICRDNPYRNRDKWRRDLSRHFTTESKGPPWRTVVLVVEHTLPQPERAAALDRFADLHEAARGERPPMGEPPRPTGDDATATGQDTSGSAPLQRVLTRLRHENVMLRRQLAATRERLAASEAENGRLRAALDGPAHRGPGGGQPSDGSSRPSEQQRGIRNDGHFPPLVPPAGRTVPAGQRGAARPAAGHRPDIVTLGRPGTTGHEATWWVEGIWHRSDAEPAVGQPGRTQGVPGRFPAPATPGQPPATPGRPST</sequence>
<feature type="region of interest" description="Disordered" evidence="1">
    <location>
        <begin position="195"/>
        <end position="269"/>
    </location>
</feature>
<dbReference type="RefSeq" id="WP_091648129.1">
    <property type="nucleotide sequence ID" value="NZ_FMHW01000002.1"/>
</dbReference>
<feature type="compositionally biased region" description="Low complexity" evidence="1">
    <location>
        <begin position="242"/>
        <end position="254"/>
    </location>
</feature>
<proteinExistence type="predicted"/>
<evidence type="ECO:0000313" key="2">
    <source>
        <dbReference type="EMBL" id="SCL38617.1"/>
    </source>
</evidence>
<dbReference type="Proteomes" id="UP000198959">
    <property type="component" value="Unassembled WGS sequence"/>
</dbReference>
<protein>
    <submittedName>
        <fullName evidence="2">Uncharacterized protein</fullName>
    </submittedName>
</protein>
<dbReference type="AlphaFoldDB" id="A0A1C6TAE7"/>
<feature type="compositionally biased region" description="Low complexity" evidence="1">
    <location>
        <begin position="143"/>
        <end position="152"/>
    </location>
</feature>
<gene>
    <name evidence="2" type="ORF">GA0074692_5074</name>
</gene>
<dbReference type="OrthoDB" id="3390196at2"/>
<feature type="region of interest" description="Disordered" evidence="1">
    <location>
        <begin position="285"/>
        <end position="320"/>
    </location>
</feature>
<keyword evidence="3" id="KW-1185">Reference proteome</keyword>
<feature type="region of interest" description="Disordered" evidence="1">
    <location>
        <begin position="127"/>
        <end position="162"/>
    </location>
</feature>
<name>A0A1C6TAE7_9ACTN</name>
<dbReference type="EMBL" id="FMHW01000002">
    <property type="protein sequence ID" value="SCL38617.1"/>
    <property type="molecule type" value="Genomic_DNA"/>
</dbReference>
<feature type="compositionally biased region" description="Pro residues" evidence="1">
    <location>
        <begin position="305"/>
        <end position="320"/>
    </location>
</feature>
<organism evidence="2 3">
    <name type="scientific">Micromonospora pallida</name>
    <dbReference type="NCBI Taxonomy" id="145854"/>
    <lineage>
        <taxon>Bacteria</taxon>
        <taxon>Bacillati</taxon>
        <taxon>Actinomycetota</taxon>
        <taxon>Actinomycetes</taxon>
        <taxon>Micromonosporales</taxon>
        <taxon>Micromonosporaceae</taxon>
        <taxon>Micromonospora</taxon>
    </lineage>
</organism>